<keyword evidence="4" id="KW-0472">Membrane</keyword>
<reference evidence="6" key="1">
    <citation type="submission" date="2019-09" db="EMBL/GenBank/DDBJ databases">
        <title>Characterisation of the sponge microbiome using genome-centric metagenomics.</title>
        <authorList>
            <person name="Engelberts J.P."/>
            <person name="Robbins S.J."/>
            <person name="De Goeij J.M."/>
            <person name="Aranda M."/>
            <person name="Bell S.C."/>
            <person name="Webster N.S."/>
        </authorList>
    </citation>
    <scope>NUCLEOTIDE SEQUENCE</scope>
    <source>
        <strain evidence="6">SB0664_bin_27</strain>
    </source>
</reference>
<dbReference type="Pfam" id="PF10502">
    <property type="entry name" value="Peptidase_S26"/>
    <property type="match status" value="1"/>
</dbReference>
<keyword evidence="3" id="KW-0378">Hydrolase</keyword>
<organism evidence="6">
    <name type="scientific">Caldilineaceae bacterium SB0664_bin_27</name>
    <dbReference type="NCBI Taxonomy" id="2605260"/>
    <lineage>
        <taxon>Bacteria</taxon>
        <taxon>Bacillati</taxon>
        <taxon>Chloroflexota</taxon>
        <taxon>Caldilineae</taxon>
        <taxon>Caldilineales</taxon>
        <taxon>Caldilineaceae</taxon>
    </lineage>
</organism>
<dbReference type="PROSITE" id="PS00501">
    <property type="entry name" value="SPASE_I_1"/>
    <property type="match status" value="1"/>
</dbReference>
<dbReference type="InterPro" id="IPR019756">
    <property type="entry name" value="Pept_S26A_signal_pept_1_Ser-AS"/>
</dbReference>
<evidence type="ECO:0000256" key="4">
    <source>
        <dbReference type="ARBA" id="ARBA00023136"/>
    </source>
</evidence>
<evidence type="ECO:0000256" key="1">
    <source>
        <dbReference type="ARBA" id="ARBA00004370"/>
    </source>
</evidence>
<dbReference type="InterPro" id="IPR019533">
    <property type="entry name" value="Peptidase_S26"/>
</dbReference>
<gene>
    <name evidence="6" type="primary">sodX</name>
    <name evidence="6" type="ORF">F4Y42_01375</name>
</gene>
<dbReference type="CDD" id="cd06530">
    <property type="entry name" value="S26_SPase_I"/>
    <property type="match status" value="1"/>
</dbReference>
<dbReference type="InterPro" id="IPR052064">
    <property type="entry name" value="Mito_IMP1_subunit"/>
</dbReference>
<dbReference type="PANTHER" id="PTHR12383">
    <property type="entry name" value="PROTEASE FAMILY S26 MITOCHONDRIAL INNER MEMBRANE PROTEASE-RELATED"/>
    <property type="match status" value="1"/>
</dbReference>
<accession>A0A6B0YQ41</accession>
<dbReference type="NCBIfam" id="TIGR02754">
    <property type="entry name" value="sod_Ni_protease"/>
    <property type="match status" value="1"/>
</dbReference>
<dbReference type="SUPFAM" id="SSF51306">
    <property type="entry name" value="LexA/Signal peptidase"/>
    <property type="match status" value="1"/>
</dbReference>
<keyword evidence="2 6" id="KW-0645">Protease</keyword>
<feature type="domain" description="Peptidase S26" evidence="5">
    <location>
        <begin position="24"/>
        <end position="78"/>
    </location>
</feature>
<dbReference type="InterPro" id="IPR014124">
    <property type="entry name" value="Pept_S26A_Sod_Ni_maturase"/>
</dbReference>
<dbReference type="InterPro" id="IPR036286">
    <property type="entry name" value="LexA/Signal_pep-like_sf"/>
</dbReference>
<name>A0A6B0YQ41_9CHLR</name>
<dbReference type="GO" id="GO:0016020">
    <property type="term" value="C:membrane"/>
    <property type="evidence" value="ECO:0007669"/>
    <property type="project" value="UniProtKB-SubCell"/>
</dbReference>
<dbReference type="GO" id="GO:0004252">
    <property type="term" value="F:serine-type endopeptidase activity"/>
    <property type="evidence" value="ECO:0007669"/>
    <property type="project" value="InterPro"/>
</dbReference>
<dbReference type="AlphaFoldDB" id="A0A6B0YQ41"/>
<dbReference type="GO" id="GO:0006465">
    <property type="term" value="P:signal peptide processing"/>
    <property type="evidence" value="ECO:0007669"/>
    <property type="project" value="InterPro"/>
</dbReference>
<proteinExistence type="predicted"/>
<evidence type="ECO:0000256" key="2">
    <source>
        <dbReference type="ARBA" id="ARBA00022670"/>
    </source>
</evidence>
<evidence type="ECO:0000259" key="5">
    <source>
        <dbReference type="Pfam" id="PF10502"/>
    </source>
</evidence>
<evidence type="ECO:0000313" key="6">
    <source>
        <dbReference type="EMBL" id="MXY92079.1"/>
    </source>
</evidence>
<sequence>MEGELPRSGWREMALWLFRKRRLFRVTGDSMAPTLASGAVVMLDPRAYRSQSPQEDEIVVTRHPRNNELQIVKRVAAVIDSRTESGAPGIRVLLASDNAAAGADSRSFGPVAMDLVLGKVVSCLRR</sequence>
<dbReference type="EMBL" id="VXRG01000013">
    <property type="protein sequence ID" value="MXY92079.1"/>
    <property type="molecule type" value="Genomic_DNA"/>
</dbReference>
<protein>
    <submittedName>
        <fullName evidence="6">Nickel-type superoxide dismutase maturation protease</fullName>
    </submittedName>
</protein>
<comment type="caution">
    <text evidence="6">The sequence shown here is derived from an EMBL/GenBank/DDBJ whole genome shotgun (WGS) entry which is preliminary data.</text>
</comment>
<dbReference type="Gene3D" id="2.10.109.10">
    <property type="entry name" value="Umud Fragment, subunit A"/>
    <property type="match status" value="1"/>
</dbReference>
<evidence type="ECO:0000256" key="3">
    <source>
        <dbReference type="ARBA" id="ARBA00022801"/>
    </source>
</evidence>
<dbReference type="PANTHER" id="PTHR12383:SF16">
    <property type="entry name" value="MITOCHONDRIAL INNER MEMBRANE PROTEASE SUBUNIT 1"/>
    <property type="match status" value="1"/>
</dbReference>
<comment type="subcellular location">
    <subcellularLocation>
        <location evidence="1">Membrane</location>
    </subcellularLocation>
</comment>